<feature type="region of interest" description="Disordered" evidence="1">
    <location>
        <begin position="1"/>
        <end position="23"/>
    </location>
</feature>
<accession>A0A1Y1VV33</accession>
<organism evidence="2 3">
    <name type="scientific">Linderina pennispora</name>
    <dbReference type="NCBI Taxonomy" id="61395"/>
    <lineage>
        <taxon>Eukaryota</taxon>
        <taxon>Fungi</taxon>
        <taxon>Fungi incertae sedis</taxon>
        <taxon>Zoopagomycota</taxon>
        <taxon>Kickxellomycotina</taxon>
        <taxon>Kickxellomycetes</taxon>
        <taxon>Kickxellales</taxon>
        <taxon>Kickxellaceae</taxon>
        <taxon>Linderina</taxon>
    </lineage>
</organism>
<name>A0A1Y1VV33_9FUNG</name>
<comment type="caution">
    <text evidence="2">The sequence shown here is derived from an EMBL/GenBank/DDBJ whole genome shotgun (WGS) entry which is preliminary data.</text>
</comment>
<evidence type="ECO:0000313" key="2">
    <source>
        <dbReference type="EMBL" id="ORX65148.1"/>
    </source>
</evidence>
<feature type="compositionally biased region" description="Polar residues" evidence="1">
    <location>
        <begin position="1"/>
        <end position="18"/>
    </location>
</feature>
<keyword evidence="3" id="KW-1185">Reference proteome</keyword>
<protein>
    <submittedName>
        <fullName evidence="2">Uncharacterized protein</fullName>
    </submittedName>
</protein>
<dbReference type="EMBL" id="MCFD01000043">
    <property type="protein sequence ID" value="ORX65148.1"/>
    <property type="molecule type" value="Genomic_DNA"/>
</dbReference>
<sequence length="115" mass="12615">MIPERSQSTVRPFSSRPATTDAEPCCRPCTVCLATLRTRNHPASSSRIWALRVKLQVNFEASCIALSQLPPGSAARSVSWAPFSLHERALPAVHCRWLTPLMRQLSTAAPSGRCT</sequence>
<dbReference type="AlphaFoldDB" id="A0A1Y1VV33"/>
<proteinExistence type="predicted"/>
<dbReference type="RefSeq" id="XP_040739487.1">
    <property type="nucleotide sequence ID" value="XM_040883326.1"/>
</dbReference>
<evidence type="ECO:0000313" key="3">
    <source>
        <dbReference type="Proteomes" id="UP000193922"/>
    </source>
</evidence>
<dbReference type="GeneID" id="63799974"/>
<dbReference type="Proteomes" id="UP000193922">
    <property type="component" value="Unassembled WGS sequence"/>
</dbReference>
<evidence type="ECO:0000256" key="1">
    <source>
        <dbReference type="SAM" id="MobiDB-lite"/>
    </source>
</evidence>
<gene>
    <name evidence="2" type="ORF">DL89DRAFT_131984</name>
</gene>
<reference evidence="2 3" key="1">
    <citation type="submission" date="2016-07" db="EMBL/GenBank/DDBJ databases">
        <title>Pervasive Adenine N6-methylation of Active Genes in Fungi.</title>
        <authorList>
            <consortium name="DOE Joint Genome Institute"/>
            <person name="Mondo S.J."/>
            <person name="Dannebaum R.O."/>
            <person name="Kuo R.C."/>
            <person name="Labutti K."/>
            <person name="Haridas S."/>
            <person name="Kuo A."/>
            <person name="Salamov A."/>
            <person name="Ahrendt S.R."/>
            <person name="Lipzen A."/>
            <person name="Sullivan W."/>
            <person name="Andreopoulos W.B."/>
            <person name="Clum A."/>
            <person name="Lindquist E."/>
            <person name="Daum C."/>
            <person name="Ramamoorthy G.K."/>
            <person name="Gryganskyi A."/>
            <person name="Culley D."/>
            <person name="Magnuson J.K."/>
            <person name="James T.Y."/>
            <person name="O'Malley M.A."/>
            <person name="Stajich J.E."/>
            <person name="Spatafora J.W."/>
            <person name="Visel A."/>
            <person name="Grigoriev I.V."/>
        </authorList>
    </citation>
    <scope>NUCLEOTIDE SEQUENCE [LARGE SCALE GENOMIC DNA]</scope>
    <source>
        <strain evidence="2 3">ATCC 12442</strain>
    </source>
</reference>